<feature type="coiled-coil region" evidence="6">
    <location>
        <begin position="170"/>
        <end position="247"/>
    </location>
</feature>
<dbReference type="PANTHER" id="PTHR32309:SF13">
    <property type="entry name" value="FERRIC ENTEROBACTIN TRANSPORT PROTEIN FEPE"/>
    <property type="match status" value="1"/>
</dbReference>
<reference evidence="9" key="2">
    <citation type="submission" date="2021-01" db="EMBL/GenBank/DDBJ databases">
        <authorList>
            <person name="Kang M."/>
        </authorList>
    </citation>
    <scope>NUCLEOTIDE SEQUENCE</scope>
    <source>
        <strain evidence="9">KACC 17527</strain>
    </source>
</reference>
<name>A0A934TR30_9BURK</name>
<dbReference type="InterPro" id="IPR003856">
    <property type="entry name" value="LPS_length_determ_N"/>
</dbReference>
<evidence type="ECO:0000313" key="10">
    <source>
        <dbReference type="Proteomes" id="UP000630528"/>
    </source>
</evidence>
<keyword evidence="6" id="KW-0175">Coiled coil</keyword>
<dbReference type="AlphaFoldDB" id="A0A934TR30"/>
<sequence>MDDYQLTLADYLTILRRRAWLIVGSFAVTLAVGVAISLLLPPTYLSSGLILIESQQIPTDLVQATVTSYADERIEVIKQRVMTRENLLRIIRKYNLFADAASTLTPSDQIDYMRKSIGVELVNASLRPDRAGPATIAFRLSFEHRRAEVAQSVANDLVTLFLAENVKVRTQRASQTTEFLTQEADKLKKELDGMEAAIAKYKQEHGAALPENVALGMAAMQRVESDLRQVERDQAAAEDELRSLEAERSWAGTDTAANAGELQKARAEVARLSATYTESHPDVKAARRRLSKLEQEAVDNARGAASAPKPGASADPAVARIDARAATLRQRLKVLAAQRSSLRAQLGQMDVALVKSPQVEKDLAGLTRDYQSAQRKYEEIRAKQMTAQVAENLEDDQKAERFAVLEPPALPDKPVKPDRKKMLALSFLLALGVPAGAVGLMESMHGVVRGVGQISAITGLRPLVTIPIIPVAAERAQRRKIVLAVAGGGVLAAGIALVLVHFLVLPLDLVFMKALTRLG</sequence>
<feature type="coiled-coil region" evidence="6">
    <location>
        <begin position="325"/>
        <end position="383"/>
    </location>
</feature>
<feature type="domain" description="Polysaccharide chain length determinant N-terminal" evidence="8">
    <location>
        <begin position="6"/>
        <end position="83"/>
    </location>
</feature>
<dbReference type="Proteomes" id="UP000630528">
    <property type="component" value="Unassembled WGS sequence"/>
</dbReference>
<evidence type="ECO:0000256" key="4">
    <source>
        <dbReference type="ARBA" id="ARBA00022989"/>
    </source>
</evidence>
<organism evidence="9 10">
    <name type="scientific">Ramlibacter ginsenosidimutans</name>
    <dbReference type="NCBI Taxonomy" id="502333"/>
    <lineage>
        <taxon>Bacteria</taxon>
        <taxon>Pseudomonadati</taxon>
        <taxon>Pseudomonadota</taxon>
        <taxon>Betaproteobacteria</taxon>
        <taxon>Burkholderiales</taxon>
        <taxon>Comamonadaceae</taxon>
        <taxon>Ramlibacter</taxon>
    </lineage>
</organism>
<keyword evidence="2" id="KW-1003">Cell membrane</keyword>
<dbReference type="InterPro" id="IPR050445">
    <property type="entry name" value="Bact_polysacc_biosynth/exp"/>
</dbReference>
<evidence type="ECO:0000313" key="9">
    <source>
        <dbReference type="EMBL" id="MBK6005152.1"/>
    </source>
</evidence>
<comment type="caution">
    <text evidence="9">The sequence shown here is derived from an EMBL/GenBank/DDBJ whole genome shotgun (WGS) entry which is preliminary data.</text>
</comment>
<reference evidence="9" key="1">
    <citation type="journal article" date="2012" name="J. Microbiol. Biotechnol.">
        <title>Ramlibacter ginsenosidimutans sp. nov., with ginsenoside-converting activity.</title>
        <authorList>
            <person name="Wang L."/>
            <person name="An D.S."/>
            <person name="Kim S.G."/>
            <person name="Jin F.X."/>
            <person name="Kim S.C."/>
            <person name="Lee S.T."/>
            <person name="Im W.T."/>
        </authorList>
    </citation>
    <scope>NUCLEOTIDE SEQUENCE</scope>
    <source>
        <strain evidence="9">KACC 17527</strain>
    </source>
</reference>
<comment type="subcellular location">
    <subcellularLocation>
        <location evidence="1">Cell membrane</location>
        <topology evidence="1">Multi-pass membrane protein</topology>
    </subcellularLocation>
</comment>
<evidence type="ECO:0000256" key="5">
    <source>
        <dbReference type="ARBA" id="ARBA00023136"/>
    </source>
</evidence>
<evidence type="ECO:0000256" key="2">
    <source>
        <dbReference type="ARBA" id="ARBA00022475"/>
    </source>
</evidence>
<dbReference type="RefSeq" id="WP_201166504.1">
    <property type="nucleotide sequence ID" value="NZ_JAEPWM010000001.1"/>
</dbReference>
<accession>A0A934TR30</accession>
<keyword evidence="4 7" id="KW-1133">Transmembrane helix</keyword>
<evidence type="ECO:0000256" key="3">
    <source>
        <dbReference type="ARBA" id="ARBA00022692"/>
    </source>
</evidence>
<keyword evidence="5 7" id="KW-0472">Membrane</keyword>
<keyword evidence="3 7" id="KW-0812">Transmembrane</keyword>
<gene>
    <name evidence="9" type="ORF">JJB11_03530</name>
</gene>
<feature type="transmembrane region" description="Helical" evidence="7">
    <location>
        <begin position="20"/>
        <end position="40"/>
    </location>
</feature>
<dbReference type="PANTHER" id="PTHR32309">
    <property type="entry name" value="TYROSINE-PROTEIN KINASE"/>
    <property type="match status" value="1"/>
</dbReference>
<protein>
    <recommendedName>
        <fullName evidence="8">Polysaccharide chain length determinant N-terminal domain-containing protein</fullName>
    </recommendedName>
</protein>
<evidence type="ECO:0000256" key="7">
    <source>
        <dbReference type="SAM" id="Phobius"/>
    </source>
</evidence>
<evidence type="ECO:0000256" key="6">
    <source>
        <dbReference type="SAM" id="Coils"/>
    </source>
</evidence>
<feature type="transmembrane region" description="Helical" evidence="7">
    <location>
        <begin position="481"/>
        <end position="504"/>
    </location>
</feature>
<dbReference type="GO" id="GO:0005886">
    <property type="term" value="C:plasma membrane"/>
    <property type="evidence" value="ECO:0007669"/>
    <property type="project" value="UniProtKB-SubCell"/>
</dbReference>
<keyword evidence="10" id="KW-1185">Reference proteome</keyword>
<evidence type="ECO:0000259" key="8">
    <source>
        <dbReference type="Pfam" id="PF02706"/>
    </source>
</evidence>
<evidence type="ECO:0000256" key="1">
    <source>
        <dbReference type="ARBA" id="ARBA00004651"/>
    </source>
</evidence>
<dbReference type="EMBL" id="JAEPWM010000001">
    <property type="protein sequence ID" value="MBK6005152.1"/>
    <property type="molecule type" value="Genomic_DNA"/>
</dbReference>
<feature type="transmembrane region" description="Helical" evidence="7">
    <location>
        <begin position="422"/>
        <end position="441"/>
    </location>
</feature>
<dbReference type="GO" id="GO:0004713">
    <property type="term" value="F:protein tyrosine kinase activity"/>
    <property type="evidence" value="ECO:0007669"/>
    <property type="project" value="TreeGrafter"/>
</dbReference>
<proteinExistence type="predicted"/>
<dbReference type="Pfam" id="PF02706">
    <property type="entry name" value="Wzz"/>
    <property type="match status" value="1"/>
</dbReference>